<dbReference type="Proteomes" id="UP001558713">
    <property type="component" value="Unassembled WGS sequence"/>
</dbReference>
<dbReference type="InterPro" id="IPR023393">
    <property type="entry name" value="START-like_dom_sf"/>
</dbReference>
<proteinExistence type="predicted"/>
<accession>A0ABD0ZFR4</accession>
<dbReference type="Gene3D" id="3.30.530.20">
    <property type="match status" value="1"/>
</dbReference>
<dbReference type="AlphaFoldDB" id="A0ABD0ZFR4"/>
<gene>
    <name evidence="1" type="ORF">V5N11_010937</name>
</gene>
<evidence type="ECO:0000313" key="1">
    <source>
        <dbReference type="EMBL" id="KAL1187680.1"/>
    </source>
</evidence>
<sequence length="76" mass="8604">MLLGVDDQLSMTDKFNCRAKDLHEILMDEIRWKGFTQSNAKISRDVIGLISVFDGSVTGMNVELEQGKLIVHNIMH</sequence>
<dbReference type="EMBL" id="JBANAX010000942">
    <property type="protein sequence ID" value="KAL1187680.1"/>
    <property type="molecule type" value="Genomic_DNA"/>
</dbReference>
<reference evidence="1 2" key="1">
    <citation type="submission" date="2024-04" db="EMBL/GenBank/DDBJ databases">
        <title>Genome assembly C_amara_ONT_v2.</title>
        <authorList>
            <person name="Yant L."/>
            <person name="Moore C."/>
            <person name="Slenker M."/>
        </authorList>
    </citation>
    <scope>NUCLEOTIDE SEQUENCE [LARGE SCALE GENOMIC DNA]</scope>
    <source>
        <tissue evidence="1">Leaf</tissue>
    </source>
</reference>
<protein>
    <submittedName>
        <fullName evidence="1">Uncharacterized protein</fullName>
    </submittedName>
</protein>
<organism evidence="1 2">
    <name type="scientific">Cardamine amara subsp. amara</name>
    <dbReference type="NCBI Taxonomy" id="228776"/>
    <lineage>
        <taxon>Eukaryota</taxon>
        <taxon>Viridiplantae</taxon>
        <taxon>Streptophyta</taxon>
        <taxon>Embryophyta</taxon>
        <taxon>Tracheophyta</taxon>
        <taxon>Spermatophyta</taxon>
        <taxon>Magnoliopsida</taxon>
        <taxon>eudicotyledons</taxon>
        <taxon>Gunneridae</taxon>
        <taxon>Pentapetalae</taxon>
        <taxon>rosids</taxon>
        <taxon>malvids</taxon>
        <taxon>Brassicales</taxon>
        <taxon>Brassicaceae</taxon>
        <taxon>Cardamineae</taxon>
        <taxon>Cardamine</taxon>
    </lineage>
</organism>
<name>A0ABD0ZFR4_CARAN</name>
<keyword evidence="2" id="KW-1185">Reference proteome</keyword>
<comment type="caution">
    <text evidence="1">The sequence shown here is derived from an EMBL/GenBank/DDBJ whole genome shotgun (WGS) entry which is preliminary data.</text>
</comment>
<evidence type="ECO:0000313" key="2">
    <source>
        <dbReference type="Proteomes" id="UP001558713"/>
    </source>
</evidence>